<dbReference type="GO" id="GO:0016853">
    <property type="term" value="F:isomerase activity"/>
    <property type="evidence" value="ECO:0007669"/>
    <property type="project" value="UniProtKB-KW"/>
</dbReference>
<organism evidence="2 3">
    <name type="scientific">Amycolatopsis mongoliensis</name>
    <dbReference type="NCBI Taxonomy" id="715475"/>
    <lineage>
        <taxon>Bacteria</taxon>
        <taxon>Bacillati</taxon>
        <taxon>Actinomycetota</taxon>
        <taxon>Actinomycetes</taxon>
        <taxon>Pseudonocardiales</taxon>
        <taxon>Pseudonocardiaceae</taxon>
        <taxon>Amycolatopsis</taxon>
    </lineage>
</organism>
<dbReference type="Gene3D" id="3.40.50.10490">
    <property type="entry name" value="Glucose-6-phosphate isomerase like protein, domain 1"/>
    <property type="match status" value="1"/>
</dbReference>
<dbReference type="EMBL" id="CP127295">
    <property type="protein sequence ID" value="WIY00953.1"/>
    <property type="molecule type" value="Genomic_DNA"/>
</dbReference>
<evidence type="ECO:0000313" key="3">
    <source>
        <dbReference type="Proteomes" id="UP001239397"/>
    </source>
</evidence>
<dbReference type="RefSeq" id="WP_285997414.1">
    <property type="nucleotide sequence ID" value="NZ_CP127295.1"/>
</dbReference>
<dbReference type="KEGG" id="amog:QRX60_44070"/>
<evidence type="ECO:0000259" key="1">
    <source>
        <dbReference type="PROSITE" id="PS51464"/>
    </source>
</evidence>
<sequence length="251" mass="25363">MNAAPEGLLARYGERLESAIDAIVRDEADHVRVAATLVADQVRQDGLVHVYGPGGHSALAVQDVFYRAGCPIAVAPVADPATALFAGALGSTAAEREADHGEAVVAGSGVGQGALFVVVNAFGVNAAAVGAARAARARGARVIALSSRAAEAAVPAGHRARSGSLPAHADVHVDTHVPAGDVVLEAGPGVRVGGLSTVLNSFVLHAILASAVEQLVAGGDEAWVWHSSYTAGGDAHNARAAERVRERVPQL</sequence>
<name>A0A9Y2JMW1_9PSEU</name>
<proteinExistence type="predicted"/>
<gene>
    <name evidence="2" type="ORF">QRX60_44070</name>
</gene>
<dbReference type="PROSITE" id="PS51464">
    <property type="entry name" value="SIS"/>
    <property type="match status" value="1"/>
</dbReference>
<reference evidence="2 3" key="1">
    <citation type="submission" date="2023-06" db="EMBL/GenBank/DDBJ databases">
        <authorList>
            <person name="Oyuntsetseg B."/>
            <person name="Kim S.B."/>
        </authorList>
    </citation>
    <scope>NUCLEOTIDE SEQUENCE [LARGE SCALE GENOMIC DNA]</scope>
    <source>
        <strain evidence="2 3">4-36</strain>
    </source>
</reference>
<dbReference type="InterPro" id="IPR001347">
    <property type="entry name" value="SIS_dom"/>
</dbReference>
<dbReference type="GO" id="GO:0097367">
    <property type="term" value="F:carbohydrate derivative binding"/>
    <property type="evidence" value="ECO:0007669"/>
    <property type="project" value="InterPro"/>
</dbReference>
<accession>A0A9Y2JMW1</accession>
<dbReference type="AlphaFoldDB" id="A0A9Y2JMW1"/>
<dbReference type="NCBIfam" id="NF002805">
    <property type="entry name" value="PRK02947.1"/>
    <property type="match status" value="1"/>
</dbReference>
<feature type="domain" description="SIS" evidence="1">
    <location>
        <begin position="38"/>
        <end position="217"/>
    </location>
</feature>
<protein>
    <submittedName>
        <fullName evidence="2">Sugar isomerase domain-containing protein</fullName>
    </submittedName>
</protein>
<dbReference type="Pfam" id="PF13580">
    <property type="entry name" value="SIS_2"/>
    <property type="match status" value="1"/>
</dbReference>
<dbReference type="InterPro" id="IPR046348">
    <property type="entry name" value="SIS_dom_sf"/>
</dbReference>
<dbReference type="GO" id="GO:1901135">
    <property type="term" value="P:carbohydrate derivative metabolic process"/>
    <property type="evidence" value="ECO:0007669"/>
    <property type="project" value="InterPro"/>
</dbReference>
<dbReference type="Proteomes" id="UP001239397">
    <property type="component" value="Chromosome"/>
</dbReference>
<keyword evidence="3" id="KW-1185">Reference proteome</keyword>
<evidence type="ECO:0000313" key="2">
    <source>
        <dbReference type="EMBL" id="WIY00953.1"/>
    </source>
</evidence>
<keyword evidence="2" id="KW-0413">Isomerase</keyword>
<dbReference type="SUPFAM" id="SSF53697">
    <property type="entry name" value="SIS domain"/>
    <property type="match status" value="1"/>
</dbReference>